<comment type="caution">
    <text evidence="1">The sequence shown here is derived from an EMBL/GenBank/DDBJ whole genome shotgun (WGS) entry which is preliminary data.</text>
</comment>
<proteinExistence type="predicted"/>
<protein>
    <submittedName>
        <fullName evidence="1">Uncharacterized protein</fullName>
    </submittedName>
</protein>
<dbReference type="EMBL" id="JAPEUV010000238">
    <property type="protein sequence ID" value="KAJ4330000.1"/>
    <property type="molecule type" value="Genomic_DNA"/>
</dbReference>
<dbReference type="OrthoDB" id="5413827at2759"/>
<name>A0A9W8WPH4_9PLEO</name>
<evidence type="ECO:0000313" key="2">
    <source>
        <dbReference type="Proteomes" id="UP001140562"/>
    </source>
</evidence>
<dbReference type="Proteomes" id="UP001140562">
    <property type="component" value="Unassembled WGS sequence"/>
</dbReference>
<organism evidence="1 2">
    <name type="scientific">Didymella glomerata</name>
    <dbReference type="NCBI Taxonomy" id="749621"/>
    <lineage>
        <taxon>Eukaryota</taxon>
        <taxon>Fungi</taxon>
        <taxon>Dikarya</taxon>
        <taxon>Ascomycota</taxon>
        <taxon>Pezizomycotina</taxon>
        <taxon>Dothideomycetes</taxon>
        <taxon>Pleosporomycetidae</taxon>
        <taxon>Pleosporales</taxon>
        <taxon>Pleosporineae</taxon>
        <taxon>Didymellaceae</taxon>
        <taxon>Didymella</taxon>
    </lineage>
</organism>
<dbReference type="AlphaFoldDB" id="A0A9W8WPH4"/>
<evidence type="ECO:0000313" key="1">
    <source>
        <dbReference type="EMBL" id="KAJ4330000.1"/>
    </source>
</evidence>
<reference evidence="1" key="1">
    <citation type="submission" date="2022-10" db="EMBL/GenBank/DDBJ databases">
        <title>Tapping the CABI collections for fungal endophytes: first genome assemblies for Collariella, Neodidymelliopsis, Ascochyta clinopodiicola, Didymella pomorum, Didymosphaeria variabile, Neocosmospora piperis and Neocucurbitaria cava.</title>
        <authorList>
            <person name="Hill R."/>
        </authorList>
    </citation>
    <scope>NUCLEOTIDE SEQUENCE</scope>
    <source>
        <strain evidence="1">IMI 360193</strain>
    </source>
</reference>
<gene>
    <name evidence="1" type="ORF">N0V87_010380</name>
</gene>
<accession>A0A9W8WPH4</accession>
<keyword evidence="2" id="KW-1185">Reference proteome</keyword>
<sequence length="247" mass="28637">MSSLQDLPPEILRRVCDKSIAAEARAIFFSTNTFVITIDSKAHEPVSLKSPLIFGPCGSPHRLHLLRDLRQLELDVIVDKSDSWAYRRQYARVQHFVDILRRHGDDKDKQSLLKRLHVNFRPEQHRRNQTWSWWITNRGIFALEPLAALTGIKEVSITSQWRIGWFTQCLCLRVRGEGGELKELEWPMKTVKRLKPKDQLKRPGKDSVSTWKPGRPMLDWLEFAQRNGIEVPAGTSIDYRKAYVGGQ</sequence>